<protein>
    <submittedName>
        <fullName evidence="9">Neurexin-1-like</fullName>
    </submittedName>
</protein>
<dbReference type="PROSITE" id="PS50026">
    <property type="entry name" value="EGF_3"/>
    <property type="match status" value="4"/>
</dbReference>
<gene>
    <name evidence="9" type="primary">LOC108556534</name>
</gene>
<feature type="signal peptide" evidence="4">
    <location>
        <begin position="1"/>
        <end position="21"/>
    </location>
</feature>
<dbReference type="SUPFAM" id="SSF57362">
    <property type="entry name" value="BPTI-like"/>
    <property type="match status" value="1"/>
</dbReference>
<dbReference type="Pfam" id="PF00008">
    <property type="entry name" value="EGF"/>
    <property type="match status" value="1"/>
</dbReference>
<feature type="domain" description="EGF-like" evidence="6">
    <location>
        <begin position="709"/>
        <end position="747"/>
    </location>
</feature>
<dbReference type="SUPFAM" id="SSF49899">
    <property type="entry name" value="Concanavalin A-like lectins/glucanases"/>
    <property type="match status" value="6"/>
</dbReference>
<proteinExistence type="predicted"/>
<feature type="domain" description="Laminin G" evidence="5">
    <location>
        <begin position="1423"/>
        <end position="1617"/>
    </location>
</feature>
<dbReference type="Gene3D" id="2.60.120.1000">
    <property type="match status" value="1"/>
</dbReference>
<evidence type="ECO:0000313" key="9">
    <source>
        <dbReference type="RefSeq" id="XP_017768216.1"/>
    </source>
</evidence>
<dbReference type="CDD" id="cd00109">
    <property type="entry name" value="Kunitz-type"/>
    <property type="match status" value="1"/>
</dbReference>
<dbReference type="RefSeq" id="XP_017768216.1">
    <property type="nucleotide sequence ID" value="XM_017912727.1"/>
</dbReference>
<dbReference type="InterPro" id="IPR036880">
    <property type="entry name" value="Kunitz_BPTI_sf"/>
</dbReference>
<feature type="domain" description="Laminin G" evidence="5">
    <location>
        <begin position="543"/>
        <end position="707"/>
    </location>
</feature>
<feature type="domain" description="BPTI/Kunitz inhibitor" evidence="7">
    <location>
        <begin position="32"/>
        <end position="83"/>
    </location>
</feature>
<dbReference type="SMART" id="SM00181">
    <property type="entry name" value="EGF"/>
    <property type="match status" value="4"/>
</dbReference>
<keyword evidence="8" id="KW-1185">Reference proteome</keyword>
<dbReference type="GeneID" id="108556534"/>
<evidence type="ECO:0000259" key="7">
    <source>
        <dbReference type="PROSITE" id="PS50279"/>
    </source>
</evidence>
<reference evidence="9" key="1">
    <citation type="submission" date="2025-08" db="UniProtKB">
        <authorList>
            <consortium name="RefSeq"/>
        </authorList>
    </citation>
    <scope>IDENTIFICATION</scope>
    <source>
        <tissue evidence="9">Whole Larva</tissue>
    </source>
</reference>
<sequence length="1872" mass="213651">MEPGVMGIILMYLLLVMSSRSWTMEYNFSNKCPGPSDRGPCNLKIYKWAYDAKTETCSMFVWGGCAGNDKNRFDSEHQCIKSCIKPTEIIAANPVPIQQRGPQLTFLETGDQSTFMFAQSNTFIQIEGDIIQTFQLRLCRQISFQFRTRLPHGLLVYHNVNAPTEVPILPYALYIIVEQGRLKVVHVYGSNSTTQTIGQALNRDEWHSVTVRIDVNMGRLITIVDDLKVETKIKGLHGKHNYGVTENVTSGVFVGGLHPEETNVLPGVKYIIESFIGCIKDIVLSYGKSASELLPITPLVATKHENVQEGCVNKCKTKDNLCFEGSTCINHYRGITCDCFGTQYEGEFCDIYSTTALTLRGSSYVSYRVYDWKDRVHSAVNRFSMMFKTRFDDSVLFYAAGGNEDIDHYIAASIQNNFIHVEIDFGNGSIDTVLGRTANFADWNHLIIEHEYNKIHLMLNDEKVTLNITGNSMLHIDPEIYIGGGPELHKKRGLHSSNNFAGCIKHVFFNDFSIINELHKLNPKVHYIGILRPEFYETDVKVIPLTFPFASSYIWWPNDQNHLLHIKFDFKSSSNLSVLASTISMTTGIYWEIRLVNDEIRFELSHINNNSTYLISLKQAHDRIWHSVDLKYESEKLWIQVDNKYREETIKNVYFEIGDKIMIGGGSKIKTGLVGCMRNIEVNNIKVEPRSMLQSERMSGEVTLDDCRFVDPCKRPNTCEHGGKCSVKDDKLLCDCTGTGYIGKNCHFTKYRKTCEELALLGHTKDGVYVIDIDGNGRFPPVHVSCMFQTEQASTKTVVEHNLLSQMDVRSTKERDFSFNIKYREFSADMLQELISHSLNCSQQIQYGCLNAPLDLHTSTWFVSSANKTIDFIGEVKRGRCPCSIGKQCDNATQWCNCENSVDNKYLTDEGYFTKSEHLGITEMFFLQQPNLPNNALGRITLGPLECFETNTQKYVVMFTTSESYIEVPGWRKGDLALSFRTTGKKAILLYQPPIRPNYPSFMVALTNDRQLTFNFTLNTRVSKELVITSTKPLNGGEWHKLWIDYNTYHVRFMINEERAMYNLELEEQFGPFEGSMFIGGAPVFLHPKSSISQGLIGCFRGLVVNDEVLDIYSYMSVHLNEIKKECKPSCVPNPCKNGAQCKELWKTFECICPNTWAYKGVYCETNINKNAITFTHPESYLKKNYLGTDDLEEKSLLRQIFDNRVLINLRTYDITSLIMYANDHLNNFVHLYLENGTNVIYLFNYADTIYNITVENSELNSSQSIQIVIERNPENTTLHVNDRNNSIPIGVLLLKDYLNKPWKNPEKEVLSPQRPPAPPTDYFEINLGGYDEETLTKVSSYPSDLPGYVGCIRGLQIGEKLIDLPSKIKESDRGMGVKANCNLKCDNSPCKNGGICIEDFRNQEHTCDCELTSYYGELCLDEKGAEFSGESILWREYVLNGSVDYVKAQLAFSTADVRQKNTALLLLKTETSRRYYLLFALTAEGHLVIKEDRENYLYGAILEMDFINGARHSIYYKRQGDVSELLVDKEAVKMMKMEMPSFSKIPEIENNELQIGGHNTSDPRFTSYKYYSGCLSNVFVQINNNIMKPLEEYMFFIKVDENVSVSNPQGVRSTQCNSFFDADDTNRSTDMTYIQGQDKTWVRETPHRIPYESSYKVVKDEEGSEKMIIIILSVVLAVIVIGAYYEVYRSHKQYIRRKEMETDASIFWSKEQALKLQQPSIIITDDILDKPITNGNYKGNYITNEIPIITEKPVLDPNKINQEKRITFRDSGSELSWDLPENTELLSVCEEEEIGSSDEEDQVDRNKRAINGDYVSVRQDQLANDNAQRLRLRPVFLNPNQRRYANPISYLGGPILSDRARSSLESVLSVD</sequence>
<evidence type="ECO:0000256" key="3">
    <source>
        <dbReference type="SAM" id="Phobius"/>
    </source>
</evidence>
<keyword evidence="4" id="KW-0732">Signal</keyword>
<dbReference type="Gene3D" id="2.10.25.10">
    <property type="entry name" value="Laminin"/>
    <property type="match status" value="3"/>
</dbReference>
<dbReference type="CDD" id="cd00054">
    <property type="entry name" value="EGF_CA"/>
    <property type="match status" value="2"/>
</dbReference>
<dbReference type="SMART" id="SM00131">
    <property type="entry name" value="KU"/>
    <property type="match status" value="1"/>
</dbReference>
<feature type="domain" description="EGF-like" evidence="6">
    <location>
        <begin position="1383"/>
        <end position="1421"/>
    </location>
</feature>
<dbReference type="PANTHER" id="PTHR15036:SF49">
    <property type="entry name" value="AXOTACTIN"/>
    <property type="match status" value="1"/>
</dbReference>
<feature type="domain" description="Laminin G" evidence="5">
    <location>
        <begin position="955"/>
        <end position="1127"/>
    </location>
</feature>
<dbReference type="CDD" id="cd00110">
    <property type="entry name" value="LamG"/>
    <property type="match status" value="5"/>
</dbReference>
<dbReference type="Pfam" id="PF02210">
    <property type="entry name" value="Laminin_G_2"/>
    <property type="match status" value="5"/>
</dbReference>
<dbReference type="InterPro" id="IPR013320">
    <property type="entry name" value="ConA-like_dom_sf"/>
</dbReference>
<evidence type="ECO:0000259" key="6">
    <source>
        <dbReference type="PROSITE" id="PS50026"/>
    </source>
</evidence>
<feature type="domain" description="EGF-like" evidence="6">
    <location>
        <begin position="312"/>
        <end position="350"/>
    </location>
</feature>
<dbReference type="PROSITE" id="PS50025">
    <property type="entry name" value="LAM_G_DOMAIN"/>
    <property type="match status" value="6"/>
</dbReference>
<dbReference type="SMART" id="SM00282">
    <property type="entry name" value="LamG"/>
    <property type="match status" value="5"/>
</dbReference>
<organism evidence="8 9">
    <name type="scientific">Nicrophorus vespilloides</name>
    <name type="common">Boreal carrion beetle</name>
    <dbReference type="NCBI Taxonomy" id="110193"/>
    <lineage>
        <taxon>Eukaryota</taxon>
        <taxon>Metazoa</taxon>
        <taxon>Ecdysozoa</taxon>
        <taxon>Arthropoda</taxon>
        <taxon>Hexapoda</taxon>
        <taxon>Insecta</taxon>
        <taxon>Pterygota</taxon>
        <taxon>Neoptera</taxon>
        <taxon>Endopterygota</taxon>
        <taxon>Coleoptera</taxon>
        <taxon>Polyphaga</taxon>
        <taxon>Staphyliniformia</taxon>
        <taxon>Silphidae</taxon>
        <taxon>Nicrophorinae</taxon>
        <taxon>Nicrophorus</taxon>
    </lineage>
</organism>
<feature type="domain" description="Laminin G" evidence="5">
    <location>
        <begin position="354"/>
        <end position="535"/>
    </location>
</feature>
<evidence type="ECO:0000256" key="2">
    <source>
        <dbReference type="PROSITE-ProRule" id="PRU00076"/>
    </source>
</evidence>
<keyword evidence="2" id="KW-0245">EGF-like domain</keyword>
<keyword evidence="3" id="KW-1133">Transmembrane helix</keyword>
<dbReference type="InterPro" id="IPR000742">
    <property type="entry name" value="EGF"/>
</dbReference>
<dbReference type="InterPro" id="IPR002223">
    <property type="entry name" value="Kunitz_BPTI"/>
</dbReference>
<keyword evidence="3" id="KW-0472">Membrane</keyword>
<dbReference type="Pfam" id="PF00014">
    <property type="entry name" value="Kunitz_BPTI"/>
    <property type="match status" value="1"/>
</dbReference>
<evidence type="ECO:0000256" key="4">
    <source>
        <dbReference type="SAM" id="SignalP"/>
    </source>
</evidence>
<name>A0ABM1M0W6_NICVS</name>
<dbReference type="InterPro" id="IPR050372">
    <property type="entry name" value="Neurexin-related_CASP"/>
</dbReference>
<evidence type="ECO:0000259" key="5">
    <source>
        <dbReference type="PROSITE" id="PS50025"/>
    </source>
</evidence>
<accession>A0ABM1M0W6</accession>
<dbReference type="Gene3D" id="4.10.410.10">
    <property type="entry name" value="Pancreatic trypsin inhibitor Kunitz domain"/>
    <property type="match status" value="1"/>
</dbReference>
<evidence type="ECO:0000313" key="8">
    <source>
        <dbReference type="Proteomes" id="UP000695000"/>
    </source>
</evidence>
<dbReference type="Proteomes" id="UP000695000">
    <property type="component" value="Unplaced"/>
</dbReference>
<keyword evidence="3" id="KW-0812">Transmembrane</keyword>
<keyword evidence="1 2" id="KW-1015">Disulfide bond</keyword>
<dbReference type="InterPro" id="IPR001791">
    <property type="entry name" value="Laminin_G"/>
</dbReference>
<dbReference type="PANTHER" id="PTHR15036">
    <property type="entry name" value="PIKACHURIN-LIKE PROTEIN"/>
    <property type="match status" value="1"/>
</dbReference>
<feature type="transmembrane region" description="Helical" evidence="3">
    <location>
        <begin position="1668"/>
        <end position="1689"/>
    </location>
</feature>
<dbReference type="Gene3D" id="2.60.120.200">
    <property type="match status" value="6"/>
</dbReference>
<feature type="domain" description="Laminin G" evidence="5">
    <location>
        <begin position="1176"/>
        <end position="1382"/>
    </location>
</feature>
<evidence type="ECO:0000256" key="1">
    <source>
        <dbReference type="ARBA" id="ARBA00023157"/>
    </source>
</evidence>
<feature type="domain" description="EGF-like" evidence="6">
    <location>
        <begin position="1128"/>
        <end position="1165"/>
    </location>
</feature>
<feature type="disulfide bond" evidence="2">
    <location>
        <begin position="1391"/>
        <end position="1408"/>
    </location>
</feature>
<dbReference type="PROSITE" id="PS50279">
    <property type="entry name" value="BPTI_KUNITZ_2"/>
    <property type="match status" value="1"/>
</dbReference>
<feature type="domain" description="Laminin G" evidence="5">
    <location>
        <begin position="113"/>
        <end position="311"/>
    </location>
</feature>
<feature type="chain" id="PRO_5045081951" evidence="4">
    <location>
        <begin position="22"/>
        <end position="1872"/>
    </location>
</feature>
<comment type="caution">
    <text evidence="2">Lacks conserved residue(s) required for the propagation of feature annotation.</text>
</comment>